<dbReference type="Proteomes" id="UP000265631">
    <property type="component" value="Unassembled WGS sequence"/>
</dbReference>
<dbReference type="EMBL" id="PXXK01000385">
    <property type="protein sequence ID" value="RFN44918.1"/>
    <property type="molecule type" value="Genomic_DNA"/>
</dbReference>
<evidence type="ECO:0000256" key="1">
    <source>
        <dbReference type="SAM" id="SignalP"/>
    </source>
</evidence>
<organism evidence="2 3">
    <name type="scientific">Fusarium flagelliforme</name>
    <dbReference type="NCBI Taxonomy" id="2675880"/>
    <lineage>
        <taxon>Eukaryota</taxon>
        <taxon>Fungi</taxon>
        <taxon>Dikarya</taxon>
        <taxon>Ascomycota</taxon>
        <taxon>Pezizomycotina</taxon>
        <taxon>Sordariomycetes</taxon>
        <taxon>Hypocreomycetidae</taxon>
        <taxon>Hypocreales</taxon>
        <taxon>Nectriaceae</taxon>
        <taxon>Fusarium</taxon>
        <taxon>Fusarium incarnatum-equiseti species complex</taxon>
    </lineage>
</organism>
<gene>
    <name evidence="2" type="ORF">FIE12Z_10812</name>
</gene>
<name>A0A395MAN7_9HYPO</name>
<comment type="caution">
    <text evidence="2">The sequence shown here is derived from an EMBL/GenBank/DDBJ whole genome shotgun (WGS) entry which is preliminary data.</text>
</comment>
<feature type="chain" id="PRO_5017388093" evidence="1">
    <location>
        <begin position="24"/>
        <end position="181"/>
    </location>
</feature>
<evidence type="ECO:0000313" key="2">
    <source>
        <dbReference type="EMBL" id="RFN44918.1"/>
    </source>
</evidence>
<dbReference type="AlphaFoldDB" id="A0A395MAN7"/>
<accession>A0A395MAN7</accession>
<sequence length="181" mass="19774">MKLFSSLTTLTTLLTLNVKYATAGCFSGGENWPSGDIDTASWHVERACNGYDGNQGAFQGSYKPGEIKQACIQYSSTSLYIFEVQNLSPTETLELYNKNCVLRLQNEIKGCSKGGESSIDGWRFKADPNNGICGRDQSEDALGLLGFCAWGHVETTRNHASTCATNTAKQTTMEAPEHLIR</sequence>
<feature type="signal peptide" evidence="1">
    <location>
        <begin position="1"/>
        <end position="23"/>
    </location>
</feature>
<reference evidence="2 3" key="1">
    <citation type="journal article" date="2018" name="PLoS Pathog.">
        <title>Evolution of structural diversity of trichothecenes, a family of toxins produced by plant pathogenic and entomopathogenic fungi.</title>
        <authorList>
            <person name="Proctor R.H."/>
            <person name="McCormick S.P."/>
            <person name="Kim H.S."/>
            <person name="Cardoza R.E."/>
            <person name="Stanley A.M."/>
            <person name="Lindo L."/>
            <person name="Kelly A."/>
            <person name="Brown D.W."/>
            <person name="Lee T."/>
            <person name="Vaughan M.M."/>
            <person name="Alexander N.J."/>
            <person name="Busman M."/>
            <person name="Gutierrez S."/>
        </authorList>
    </citation>
    <scope>NUCLEOTIDE SEQUENCE [LARGE SCALE GENOMIC DNA]</scope>
    <source>
        <strain evidence="2 3">NRRL 13405</strain>
    </source>
</reference>
<keyword evidence="1" id="KW-0732">Signal</keyword>
<keyword evidence="3" id="KW-1185">Reference proteome</keyword>
<protein>
    <submittedName>
        <fullName evidence="2">Secreted protein</fullName>
    </submittedName>
</protein>
<evidence type="ECO:0000313" key="3">
    <source>
        <dbReference type="Proteomes" id="UP000265631"/>
    </source>
</evidence>
<proteinExistence type="predicted"/>